<dbReference type="Proteomes" id="UP000002051">
    <property type="component" value="Unassembled WGS sequence"/>
</dbReference>
<dbReference type="GO" id="GO:0004843">
    <property type="term" value="F:cysteine-type deubiquitinase activity"/>
    <property type="evidence" value="ECO:0007669"/>
    <property type="project" value="UniProtKB-EC"/>
</dbReference>
<dbReference type="PaxDb" id="3880-AES60196"/>
<evidence type="ECO:0000313" key="6">
    <source>
        <dbReference type="Proteomes" id="UP000002051"/>
    </source>
</evidence>
<evidence type="ECO:0000256" key="1">
    <source>
        <dbReference type="ARBA" id="ARBA00023054"/>
    </source>
</evidence>
<reference evidence="3 6" key="2">
    <citation type="journal article" date="2014" name="BMC Genomics">
        <title>An improved genome release (version Mt4.0) for the model legume Medicago truncatula.</title>
        <authorList>
            <person name="Tang H."/>
            <person name="Krishnakumar V."/>
            <person name="Bidwell S."/>
            <person name="Rosen B."/>
            <person name="Chan A."/>
            <person name="Zhou S."/>
            <person name="Gentzbittel L."/>
            <person name="Childs K.L."/>
            <person name="Yandell M."/>
            <person name="Gundlach H."/>
            <person name="Mayer K.F."/>
            <person name="Schwartz D.C."/>
            <person name="Town C.D."/>
        </authorList>
    </citation>
    <scope>GENOME REANNOTATION</scope>
    <source>
        <strain evidence="5 6">cv. Jemalong A17</strain>
    </source>
</reference>
<reference evidence="4" key="5">
    <citation type="journal article" date="2018" name="Nat. Plants">
        <title>Whole-genome landscape of Medicago truncatula symbiotic genes.</title>
        <authorList>
            <person name="Pecrix Y."/>
            <person name="Gamas P."/>
            <person name="Carrere S."/>
        </authorList>
    </citation>
    <scope>NUCLEOTIDE SEQUENCE</scope>
    <source>
        <tissue evidence="4">Leaves</tissue>
    </source>
</reference>
<dbReference type="InterPro" id="IPR050804">
    <property type="entry name" value="MCC"/>
</dbReference>
<sequence length="309" mass="35533">MDGQETSLEIFEKFTWKIENFSRLNVDKLYSEPYVLSGYPWRIALFPKGSSSAVDQLGIFLEAMKTANMSEGWKRDAKFKFAVFNQVEDNRTITKETSQEFSASEDEWGYFSFMTLAALRDPGRGFIVNDTCIVGAEIFVCKSAHEKQINQTVKMEVELPRPKPEDRGPNIETVSPVSSLVFIEPTKDPDAELVFAALGKVLYFLKTRKARDMNEQACKDLQVLWEELAKFKFDITWLESHVHYALGIKRYMEKALEAEKMKENMVVLELEMERLKVKSLAAEMNLDMERDLLKSKGFKELDLDSELGP</sequence>
<dbReference type="InterPro" id="IPR002083">
    <property type="entry name" value="MATH/TRAF_dom"/>
</dbReference>
<evidence type="ECO:0000259" key="2">
    <source>
        <dbReference type="PROSITE" id="PS50144"/>
    </source>
</evidence>
<dbReference type="EMBL" id="PSQE01000001">
    <property type="protein sequence ID" value="RHN78553.1"/>
    <property type="molecule type" value="Genomic_DNA"/>
</dbReference>
<dbReference type="Gene3D" id="2.60.210.10">
    <property type="entry name" value="Apoptosis, Tumor Necrosis Factor Receptor Associated Protein 2, Chain A"/>
    <property type="match status" value="1"/>
</dbReference>
<evidence type="ECO:0000313" key="3">
    <source>
        <dbReference type="EMBL" id="AES60195.1"/>
    </source>
</evidence>
<evidence type="ECO:0000313" key="4">
    <source>
        <dbReference type="EMBL" id="RHN78553.1"/>
    </source>
</evidence>
<dbReference type="EC" id="3.4.19.12" evidence="4"/>
<dbReference type="EnsemblPlants" id="AES60195">
    <property type="protein sequence ID" value="AES60195"/>
    <property type="gene ID" value="MTR_1g042160"/>
</dbReference>
<dbReference type="HOGENOM" id="CLU_066747_0_0_1"/>
<gene>
    <name evidence="5" type="primary">11424937</name>
    <name evidence="3" type="ordered locus">MTR_1g042160</name>
    <name evidence="4" type="ORF">MtrunA17_Chr1g0166871</name>
</gene>
<dbReference type="CDD" id="cd00121">
    <property type="entry name" value="MATH"/>
    <property type="match status" value="1"/>
</dbReference>
<feature type="domain" description="MATH" evidence="2">
    <location>
        <begin position="11"/>
        <end position="138"/>
    </location>
</feature>
<dbReference type="KEGG" id="mtr:11424937"/>
<keyword evidence="1" id="KW-0175">Coiled coil</keyword>
<dbReference type="OrthoDB" id="2116871at2759"/>
<protein>
    <submittedName>
        <fullName evidence="3">MATH domain protein</fullName>
    </submittedName>
    <submittedName>
        <fullName evidence="4">Putative ubiquitinyl hydrolase 1</fullName>
        <ecNumber evidence="4">3.4.19.12</ecNumber>
    </submittedName>
</protein>
<keyword evidence="4" id="KW-0378">Hydrolase</keyword>
<organism evidence="3 6">
    <name type="scientific">Medicago truncatula</name>
    <name type="common">Barrel medic</name>
    <name type="synonym">Medicago tribuloides</name>
    <dbReference type="NCBI Taxonomy" id="3880"/>
    <lineage>
        <taxon>Eukaryota</taxon>
        <taxon>Viridiplantae</taxon>
        <taxon>Streptophyta</taxon>
        <taxon>Embryophyta</taxon>
        <taxon>Tracheophyta</taxon>
        <taxon>Spermatophyta</taxon>
        <taxon>Magnoliopsida</taxon>
        <taxon>eudicotyledons</taxon>
        <taxon>Gunneridae</taxon>
        <taxon>Pentapetalae</taxon>
        <taxon>rosids</taxon>
        <taxon>fabids</taxon>
        <taxon>Fabales</taxon>
        <taxon>Fabaceae</taxon>
        <taxon>Papilionoideae</taxon>
        <taxon>50 kb inversion clade</taxon>
        <taxon>NPAAA clade</taxon>
        <taxon>Hologalegina</taxon>
        <taxon>IRL clade</taxon>
        <taxon>Trifolieae</taxon>
        <taxon>Medicago</taxon>
    </lineage>
</organism>
<proteinExistence type="predicted"/>
<dbReference type="PANTHER" id="PTHR46236:SF35">
    <property type="entry name" value="MATH DOMAIN-CONTAINING PROTEIN"/>
    <property type="match status" value="1"/>
</dbReference>
<dbReference type="SMART" id="SM00061">
    <property type="entry name" value="MATH"/>
    <property type="match status" value="1"/>
</dbReference>
<name>G7I3Q3_MEDTR</name>
<reference evidence="3 6" key="1">
    <citation type="journal article" date="2011" name="Nature">
        <title>The Medicago genome provides insight into the evolution of rhizobial symbioses.</title>
        <authorList>
            <person name="Young N.D."/>
            <person name="Debelle F."/>
            <person name="Oldroyd G.E."/>
            <person name="Geurts R."/>
            <person name="Cannon S.B."/>
            <person name="Udvardi M.K."/>
            <person name="Benedito V.A."/>
            <person name="Mayer K.F."/>
            <person name="Gouzy J."/>
            <person name="Schoof H."/>
            <person name="Van de Peer Y."/>
            <person name="Proost S."/>
            <person name="Cook D.R."/>
            <person name="Meyers B.C."/>
            <person name="Spannagl M."/>
            <person name="Cheung F."/>
            <person name="De Mita S."/>
            <person name="Krishnakumar V."/>
            <person name="Gundlach H."/>
            <person name="Zhou S."/>
            <person name="Mudge J."/>
            <person name="Bharti A.K."/>
            <person name="Murray J.D."/>
            <person name="Naoumkina M.A."/>
            <person name="Rosen B."/>
            <person name="Silverstein K.A."/>
            <person name="Tang H."/>
            <person name="Rombauts S."/>
            <person name="Zhao P.X."/>
            <person name="Zhou P."/>
            <person name="Barbe V."/>
            <person name="Bardou P."/>
            <person name="Bechner M."/>
            <person name="Bellec A."/>
            <person name="Berger A."/>
            <person name="Berges H."/>
            <person name="Bidwell S."/>
            <person name="Bisseling T."/>
            <person name="Choisne N."/>
            <person name="Couloux A."/>
            <person name="Denny R."/>
            <person name="Deshpande S."/>
            <person name="Dai X."/>
            <person name="Doyle J.J."/>
            <person name="Dudez A.M."/>
            <person name="Farmer A.D."/>
            <person name="Fouteau S."/>
            <person name="Franken C."/>
            <person name="Gibelin C."/>
            <person name="Gish J."/>
            <person name="Goldstein S."/>
            <person name="Gonzalez A.J."/>
            <person name="Green P.J."/>
            <person name="Hallab A."/>
            <person name="Hartog M."/>
            <person name="Hua A."/>
            <person name="Humphray S.J."/>
            <person name="Jeong D.H."/>
            <person name="Jing Y."/>
            <person name="Jocker A."/>
            <person name="Kenton S.M."/>
            <person name="Kim D.J."/>
            <person name="Klee K."/>
            <person name="Lai H."/>
            <person name="Lang C."/>
            <person name="Lin S."/>
            <person name="Macmil S.L."/>
            <person name="Magdelenat G."/>
            <person name="Matthews L."/>
            <person name="McCorrison J."/>
            <person name="Monaghan E.L."/>
            <person name="Mun J.H."/>
            <person name="Najar F.Z."/>
            <person name="Nicholson C."/>
            <person name="Noirot C."/>
            <person name="O'Bleness M."/>
            <person name="Paule C.R."/>
            <person name="Poulain J."/>
            <person name="Prion F."/>
            <person name="Qin B."/>
            <person name="Qu C."/>
            <person name="Retzel E.F."/>
            <person name="Riddle C."/>
            <person name="Sallet E."/>
            <person name="Samain S."/>
            <person name="Samson N."/>
            <person name="Sanders I."/>
            <person name="Saurat O."/>
            <person name="Scarpelli C."/>
            <person name="Schiex T."/>
            <person name="Segurens B."/>
            <person name="Severin A.J."/>
            <person name="Sherrier D.J."/>
            <person name="Shi R."/>
            <person name="Sims S."/>
            <person name="Singer S.R."/>
            <person name="Sinharoy S."/>
            <person name="Sterck L."/>
            <person name="Viollet A."/>
            <person name="Wang B.B."/>
            <person name="Wang K."/>
            <person name="Wang M."/>
            <person name="Wang X."/>
            <person name="Warfsmann J."/>
            <person name="Weissenbach J."/>
            <person name="White D.D."/>
            <person name="White J.D."/>
            <person name="Wiley G.B."/>
            <person name="Wincker P."/>
            <person name="Xing Y."/>
            <person name="Yang L."/>
            <person name="Yao Z."/>
            <person name="Ying F."/>
            <person name="Zhai J."/>
            <person name="Zhou L."/>
            <person name="Zuber A."/>
            <person name="Denarie J."/>
            <person name="Dixon R.A."/>
            <person name="May G.D."/>
            <person name="Schwartz D.C."/>
            <person name="Rogers J."/>
            <person name="Quetier F."/>
            <person name="Town C.D."/>
            <person name="Roe B.A."/>
        </authorList>
    </citation>
    <scope>NUCLEOTIDE SEQUENCE [LARGE SCALE GENOMIC DNA]</scope>
    <source>
        <strain evidence="3">A17</strain>
        <strain evidence="5 6">cv. Jemalong A17</strain>
    </source>
</reference>
<reference evidence="5" key="3">
    <citation type="submission" date="2015-04" db="UniProtKB">
        <authorList>
            <consortium name="EnsemblPlants"/>
        </authorList>
    </citation>
    <scope>IDENTIFICATION</scope>
    <source>
        <strain evidence="5">cv. Jemalong A17</strain>
    </source>
</reference>
<dbReference type="eggNOG" id="KOG1863">
    <property type="taxonomic scope" value="Eukaryota"/>
</dbReference>
<evidence type="ECO:0000313" key="5">
    <source>
        <dbReference type="EnsemblPlants" id="AES60195"/>
    </source>
</evidence>
<reference evidence="7" key="4">
    <citation type="journal article" date="2018" name="Nat. Plants">
        <title>Whole-genome landscape of Medicago truncatula symbiotic genes.</title>
        <authorList>
            <person name="Pecrix Y."/>
            <person name="Staton S.E."/>
            <person name="Sallet E."/>
            <person name="Lelandais-Briere C."/>
            <person name="Moreau S."/>
            <person name="Carrere S."/>
            <person name="Blein T."/>
            <person name="Jardinaud M.F."/>
            <person name="Latrasse D."/>
            <person name="Zouine M."/>
            <person name="Zahm M."/>
            <person name="Kreplak J."/>
            <person name="Mayjonade B."/>
            <person name="Satge C."/>
            <person name="Perez M."/>
            <person name="Cauet S."/>
            <person name="Marande W."/>
            <person name="Chantry-Darmon C."/>
            <person name="Lopez-Roques C."/>
            <person name="Bouchez O."/>
            <person name="Berard A."/>
            <person name="Debelle F."/>
            <person name="Munos S."/>
            <person name="Bendahmane A."/>
            <person name="Berges H."/>
            <person name="Niebel A."/>
            <person name="Buitink J."/>
            <person name="Frugier F."/>
            <person name="Benhamed M."/>
            <person name="Crespi M."/>
            <person name="Gouzy J."/>
            <person name="Gamas P."/>
        </authorList>
    </citation>
    <scope>NUCLEOTIDE SEQUENCE [LARGE SCALE GENOMIC DNA]</scope>
    <source>
        <strain evidence="7">cv. Jemalong A17</strain>
    </source>
</reference>
<accession>G7I3Q3</accession>
<dbReference type="STRING" id="3880.G7I3Q3"/>
<dbReference type="AlphaFoldDB" id="G7I3Q3"/>
<dbReference type="Gramene" id="rna2137">
    <property type="protein sequence ID" value="RHN78553.1"/>
    <property type="gene ID" value="gene2137"/>
</dbReference>
<dbReference type="SUPFAM" id="SSF49599">
    <property type="entry name" value="TRAF domain-like"/>
    <property type="match status" value="1"/>
</dbReference>
<dbReference type="EMBL" id="CM001217">
    <property type="protein sequence ID" value="AES60195.1"/>
    <property type="molecule type" value="Genomic_DNA"/>
</dbReference>
<dbReference type="Pfam" id="PF22486">
    <property type="entry name" value="MATH_2"/>
    <property type="match status" value="1"/>
</dbReference>
<keyword evidence="6" id="KW-1185">Reference proteome</keyword>
<dbReference type="PANTHER" id="PTHR46236">
    <property type="entry name" value="TRAF-LIKE SUPERFAMILY PROTEIN"/>
    <property type="match status" value="1"/>
</dbReference>
<evidence type="ECO:0000313" key="7">
    <source>
        <dbReference type="Proteomes" id="UP000265566"/>
    </source>
</evidence>
<dbReference type="InterPro" id="IPR008974">
    <property type="entry name" value="TRAF-like"/>
</dbReference>
<dbReference type="PROSITE" id="PS50144">
    <property type="entry name" value="MATH"/>
    <property type="match status" value="1"/>
</dbReference>
<dbReference type="Proteomes" id="UP000265566">
    <property type="component" value="Chromosome 1"/>
</dbReference>